<sequence length="442" mass="46761">MPAEENIVAAVDTVGGVVRPTRITRKGRKAIFAGALGNAIEFLDWGVYSALAPVFAGQFFPSGNTVTAFLSTLAIFAVGFFVRPVGAVVLGAYADRYGRKRALALTVTLMSAGGFIIAVCPTYERIGVLAPVVLLVARLVQGFSAGGEWPSAVSYIVESAPPRRRAFAGSFQQVSTAAGVLLASLLGLVVTSALNEAQMHAFGWRIAFAVVAALGLIVLWLRSRTQETEHFGNAELSGKPHGPVKTLFAEHKLGLLRVVGITVPGTILYYLWITNMPGYASTTTGLSLDKALLANSLAVVVFMLLLPLGGLVSDRLGRRSTFMFFLVGFAVFAWPAYHLLDGGGFWTLLLVELVGVILLVGNSANVAAIYAELFPTPVRTSGTGIPYAAAVAVFGGTAPYFTTWLASIGQQDKIWIYVVASVAVGVVTIMTMPDGAKKRALD</sequence>
<comment type="similarity">
    <text evidence="2">Belongs to the major facilitator superfamily. Metabolite:H+ Symporter (MHS) family (TC 2.A.1.6) family.</text>
</comment>
<keyword evidence="7 11" id="KW-1133">Transmembrane helix</keyword>
<feature type="transmembrane region" description="Helical" evidence="11">
    <location>
        <begin position="322"/>
        <end position="340"/>
    </location>
</feature>
<dbReference type="GO" id="GO:0015293">
    <property type="term" value="F:symporter activity"/>
    <property type="evidence" value="ECO:0007669"/>
    <property type="project" value="UniProtKB-KW"/>
</dbReference>
<feature type="transmembrane region" description="Helical" evidence="11">
    <location>
        <begin position="102"/>
        <end position="120"/>
    </location>
</feature>
<dbReference type="InterPro" id="IPR036259">
    <property type="entry name" value="MFS_trans_sf"/>
</dbReference>
<dbReference type="Pfam" id="PF07690">
    <property type="entry name" value="MFS_1"/>
    <property type="match status" value="1"/>
</dbReference>
<comment type="subcellular location">
    <subcellularLocation>
        <location evidence="1">Cell membrane</location>
        <topology evidence="1">Multi-pass membrane protein</topology>
    </subcellularLocation>
</comment>
<dbReference type="PANTHER" id="PTHR43528">
    <property type="entry name" value="ALPHA-KETOGLUTARATE PERMEASE"/>
    <property type="match status" value="1"/>
</dbReference>
<dbReference type="PANTHER" id="PTHR43528:SF1">
    <property type="entry name" value="ALPHA-KETOGLUTARATE PERMEASE"/>
    <property type="match status" value="1"/>
</dbReference>
<evidence type="ECO:0000256" key="7">
    <source>
        <dbReference type="ARBA" id="ARBA00022989"/>
    </source>
</evidence>
<keyword evidence="6" id="KW-0769">Symport</keyword>
<evidence type="ECO:0000313" key="13">
    <source>
        <dbReference type="EMBL" id="GHF79020.1"/>
    </source>
</evidence>
<evidence type="ECO:0000256" key="1">
    <source>
        <dbReference type="ARBA" id="ARBA00004651"/>
    </source>
</evidence>
<proteinExistence type="inferred from homology"/>
<dbReference type="InterPro" id="IPR005829">
    <property type="entry name" value="Sugar_transporter_CS"/>
</dbReference>
<keyword evidence="5 11" id="KW-0812">Transmembrane</keyword>
<feature type="transmembrane region" description="Helical" evidence="11">
    <location>
        <begin position="254"/>
        <end position="272"/>
    </location>
</feature>
<organism evidence="13 14">
    <name type="scientific">Amycolatopsis bartoniae</name>
    <dbReference type="NCBI Taxonomy" id="941986"/>
    <lineage>
        <taxon>Bacteria</taxon>
        <taxon>Bacillati</taxon>
        <taxon>Actinomycetota</taxon>
        <taxon>Actinomycetes</taxon>
        <taxon>Pseudonocardiales</taxon>
        <taxon>Pseudonocardiaceae</taxon>
        <taxon>Amycolatopsis</taxon>
    </lineage>
</organism>
<keyword evidence="14" id="KW-1185">Reference proteome</keyword>
<evidence type="ECO:0000313" key="14">
    <source>
        <dbReference type="Proteomes" id="UP000658656"/>
    </source>
</evidence>
<feature type="transmembrane region" description="Helical" evidence="11">
    <location>
        <begin position="30"/>
        <end position="48"/>
    </location>
</feature>
<dbReference type="InterPro" id="IPR051084">
    <property type="entry name" value="H+-coupled_symporters"/>
</dbReference>
<dbReference type="Gene3D" id="1.20.1250.20">
    <property type="entry name" value="MFS general substrate transporter like domains"/>
    <property type="match status" value="2"/>
</dbReference>
<evidence type="ECO:0000256" key="5">
    <source>
        <dbReference type="ARBA" id="ARBA00022692"/>
    </source>
</evidence>
<feature type="domain" description="Major facilitator superfamily (MFS) profile" evidence="12">
    <location>
        <begin position="30"/>
        <end position="437"/>
    </location>
</feature>
<dbReference type="FunFam" id="1.20.1250.20:FF:000001">
    <property type="entry name" value="Dicarboxylate MFS transporter"/>
    <property type="match status" value="1"/>
</dbReference>
<dbReference type="Proteomes" id="UP000658656">
    <property type="component" value="Unassembled WGS sequence"/>
</dbReference>
<evidence type="ECO:0000256" key="11">
    <source>
        <dbReference type="SAM" id="Phobius"/>
    </source>
</evidence>
<dbReference type="SUPFAM" id="SSF103473">
    <property type="entry name" value="MFS general substrate transporter"/>
    <property type="match status" value="1"/>
</dbReference>
<protein>
    <recommendedName>
        <fullName evidence="10">Putative proline/betaine transporter</fullName>
    </recommendedName>
</protein>
<comment type="function">
    <text evidence="9">May be a proton symporter involved in the uptake of osmolytes such as proline and glycine betaine.</text>
</comment>
<keyword evidence="3" id="KW-0813">Transport</keyword>
<accession>A0A8H9IYM1</accession>
<dbReference type="OrthoDB" id="8953821at2"/>
<evidence type="ECO:0000259" key="12">
    <source>
        <dbReference type="PROSITE" id="PS50850"/>
    </source>
</evidence>
<feature type="transmembrane region" description="Helical" evidence="11">
    <location>
        <begin position="202"/>
        <end position="221"/>
    </location>
</feature>
<dbReference type="InterPro" id="IPR011701">
    <property type="entry name" value="MFS"/>
</dbReference>
<feature type="transmembrane region" description="Helical" evidence="11">
    <location>
        <begin position="126"/>
        <end position="145"/>
    </location>
</feature>
<reference evidence="13" key="2">
    <citation type="submission" date="2020-09" db="EMBL/GenBank/DDBJ databases">
        <authorList>
            <person name="Sun Q."/>
            <person name="Zhou Y."/>
        </authorList>
    </citation>
    <scope>NUCLEOTIDE SEQUENCE</scope>
    <source>
        <strain evidence="13">CGMCC 4.7679</strain>
    </source>
</reference>
<reference evidence="13" key="1">
    <citation type="journal article" date="2014" name="Int. J. Syst. Evol. Microbiol.">
        <title>Complete genome sequence of Corynebacterium casei LMG S-19264T (=DSM 44701T), isolated from a smear-ripened cheese.</title>
        <authorList>
            <consortium name="US DOE Joint Genome Institute (JGI-PGF)"/>
            <person name="Walter F."/>
            <person name="Albersmeier A."/>
            <person name="Kalinowski J."/>
            <person name="Ruckert C."/>
        </authorList>
    </citation>
    <scope>NUCLEOTIDE SEQUENCE</scope>
    <source>
        <strain evidence="13">CGMCC 4.7679</strain>
    </source>
</reference>
<evidence type="ECO:0000256" key="2">
    <source>
        <dbReference type="ARBA" id="ARBA00008240"/>
    </source>
</evidence>
<dbReference type="EMBL" id="BNAV01000013">
    <property type="protein sequence ID" value="GHF79020.1"/>
    <property type="molecule type" value="Genomic_DNA"/>
</dbReference>
<feature type="transmembrane region" description="Helical" evidence="11">
    <location>
        <begin position="166"/>
        <end position="190"/>
    </location>
</feature>
<feature type="transmembrane region" description="Helical" evidence="11">
    <location>
        <begin position="292"/>
        <end position="310"/>
    </location>
</feature>
<feature type="transmembrane region" description="Helical" evidence="11">
    <location>
        <begin position="346"/>
        <end position="371"/>
    </location>
</feature>
<dbReference type="PROSITE" id="PS00217">
    <property type="entry name" value="SUGAR_TRANSPORT_2"/>
    <property type="match status" value="1"/>
</dbReference>
<evidence type="ECO:0000256" key="10">
    <source>
        <dbReference type="ARBA" id="ARBA00039918"/>
    </source>
</evidence>
<dbReference type="GO" id="GO:0005886">
    <property type="term" value="C:plasma membrane"/>
    <property type="evidence" value="ECO:0007669"/>
    <property type="project" value="UniProtKB-SubCell"/>
</dbReference>
<evidence type="ECO:0000256" key="3">
    <source>
        <dbReference type="ARBA" id="ARBA00022448"/>
    </source>
</evidence>
<dbReference type="PROSITE" id="PS50850">
    <property type="entry name" value="MFS"/>
    <property type="match status" value="1"/>
</dbReference>
<dbReference type="AlphaFoldDB" id="A0A8H9IYM1"/>
<evidence type="ECO:0000256" key="4">
    <source>
        <dbReference type="ARBA" id="ARBA00022475"/>
    </source>
</evidence>
<keyword evidence="4" id="KW-1003">Cell membrane</keyword>
<feature type="transmembrane region" description="Helical" evidence="11">
    <location>
        <begin position="68"/>
        <end position="90"/>
    </location>
</feature>
<evidence type="ECO:0000256" key="9">
    <source>
        <dbReference type="ARBA" id="ARBA00037295"/>
    </source>
</evidence>
<gene>
    <name evidence="13" type="ORF">GCM10017566_61470</name>
</gene>
<keyword evidence="8 11" id="KW-0472">Membrane</keyword>
<evidence type="ECO:0000256" key="6">
    <source>
        <dbReference type="ARBA" id="ARBA00022847"/>
    </source>
</evidence>
<dbReference type="RefSeq" id="WP_145932651.1">
    <property type="nucleotide sequence ID" value="NZ_BNAV01000013.1"/>
</dbReference>
<feature type="transmembrane region" description="Helical" evidence="11">
    <location>
        <begin position="414"/>
        <end position="432"/>
    </location>
</feature>
<evidence type="ECO:0000256" key="8">
    <source>
        <dbReference type="ARBA" id="ARBA00023136"/>
    </source>
</evidence>
<dbReference type="InterPro" id="IPR020846">
    <property type="entry name" value="MFS_dom"/>
</dbReference>
<name>A0A8H9IYM1_9PSEU</name>
<comment type="caution">
    <text evidence="13">The sequence shown here is derived from an EMBL/GenBank/DDBJ whole genome shotgun (WGS) entry which is preliminary data.</text>
</comment>
<dbReference type="PROSITE" id="PS00216">
    <property type="entry name" value="SUGAR_TRANSPORT_1"/>
    <property type="match status" value="1"/>
</dbReference>
<feature type="transmembrane region" description="Helical" evidence="11">
    <location>
        <begin position="383"/>
        <end position="402"/>
    </location>
</feature>